<proteinExistence type="predicted"/>
<dbReference type="AlphaFoldDB" id="A0A086JC02"/>
<dbReference type="EMBL" id="AEYI02002136">
    <property type="protein sequence ID" value="KFG29670.1"/>
    <property type="molecule type" value="Genomic_DNA"/>
</dbReference>
<evidence type="ECO:0000313" key="2">
    <source>
        <dbReference type="Proteomes" id="UP000028828"/>
    </source>
</evidence>
<dbReference type="VEuPathDB" id="ToxoDB:TGP89_267610"/>
<evidence type="ECO:0000313" key="1">
    <source>
        <dbReference type="EMBL" id="KFG29670.1"/>
    </source>
</evidence>
<accession>A0A086JC02</accession>
<dbReference type="Proteomes" id="UP000028828">
    <property type="component" value="Unassembled WGS sequence"/>
</dbReference>
<organism evidence="1 2">
    <name type="scientific">Toxoplasma gondii p89</name>
    <dbReference type="NCBI Taxonomy" id="943119"/>
    <lineage>
        <taxon>Eukaryota</taxon>
        <taxon>Sar</taxon>
        <taxon>Alveolata</taxon>
        <taxon>Apicomplexa</taxon>
        <taxon>Conoidasida</taxon>
        <taxon>Coccidia</taxon>
        <taxon>Eucoccidiorida</taxon>
        <taxon>Eimeriorina</taxon>
        <taxon>Sarcocystidae</taxon>
        <taxon>Toxoplasma</taxon>
    </lineage>
</organism>
<reference evidence="1 2" key="1">
    <citation type="submission" date="2014-03" db="EMBL/GenBank/DDBJ databases">
        <authorList>
            <person name="Sibley D."/>
            <person name="Venepally P."/>
            <person name="Karamycheva S."/>
            <person name="Hadjithomas M."/>
            <person name="Khan A."/>
            <person name="Brunk B."/>
            <person name="Roos D."/>
            <person name="Caler E."/>
            <person name="Lorenzi H."/>
        </authorList>
    </citation>
    <scope>NUCLEOTIDE SEQUENCE [LARGE SCALE GENOMIC DNA]</scope>
    <source>
        <strain evidence="2">p89</strain>
    </source>
</reference>
<comment type="caution">
    <text evidence="1">The sequence shown here is derived from an EMBL/GenBank/DDBJ whole genome shotgun (WGS) entry which is preliminary data.</text>
</comment>
<sequence length="152" mass="17381">MQTTRSFWYRVAPQEIPSAREIAKTCVLRQRREQTRENKRKGDRAFTLRKRASSFFPSSFLARFLCSSFPSVPTVLSLLCCLCSLPFVACSLFFSVCLEGPAAAQCRQERESEERKNNMPVLNCPFLPIFRHKDTPHLLLSAVVHSSSHELV</sequence>
<protein>
    <submittedName>
        <fullName evidence="1">Uncharacterized protein</fullName>
    </submittedName>
</protein>
<gene>
    <name evidence="1" type="ORF">TGP89_267610</name>
</gene>
<name>A0A086JC02_TOXGO</name>